<name>X6M0A1_RETFI</name>
<dbReference type="InterPro" id="IPR001715">
    <property type="entry name" value="CH_dom"/>
</dbReference>
<dbReference type="Pfam" id="PF00307">
    <property type="entry name" value="CH"/>
    <property type="match status" value="1"/>
</dbReference>
<protein>
    <submittedName>
        <fullName evidence="3">Actinin-like protein</fullName>
    </submittedName>
</protein>
<dbReference type="AlphaFoldDB" id="X6M0A1"/>
<dbReference type="Gene3D" id="1.10.418.10">
    <property type="entry name" value="Calponin-like domain"/>
    <property type="match status" value="1"/>
</dbReference>
<gene>
    <name evidence="3" type="ORF">RFI_30078</name>
</gene>
<evidence type="ECO:0000313" key="3">
    <source>
        <dbReference type="EMBL" id="ETO07314.1"/>
    </source>
</evidence>
<dbReference type="OrthoDB" id="18740at2759"/>
<sequence length="231" mass="27474">MVSMRRAKKKKNFFFFCVCACTSSYHKNSTFFFNSPEERLLHWCNEHLPEKVKIANFTTDFQSGLTLVYLLNAALREEERLSQDDIEDMEPDDLLKHVLGYAEERLKIPQLLDVWHILENPDKQAMMTYVSLVRTAVDNRDQERSKLNQSMAKMKEVFHSLEDQLRNQISFLEKELNATKLEIEMEKGNAQTESEKYKQDRKNWAKEKDDLRNEIESLKQQLHDTKHEHEM</sequence>
<organism evidence="3 4">
    <name type="scientific">Reticulomyxa filosa</name>
    <dbReference type="NCBI Taxonomy" id="46433"/>
    <lineage>
        <taxon>Eukaryota</taxon>
        <taxon>Sar</taxon>
        <taxon>Rhizaria</taxon>
        <taxon>Retaria</taxon>
        <taxon>Foraminifera</taxon>
        <taxon>Monothalamids</taxon>
        <taxon>Reticulomyxidae</taxon>
        <taxon>Reticulomyxa</taxon>
    </lineage>
</organism>
<feature type="domain" description="Calponin-homology (CH)" evidence="2">
    <location>
        <begin position="34"/>
        <end position="138"/>
    </location>
</feature>
<dbReference type="PROSITE" id="PS50021">
    <property type="entry name" value="CH"/>
    <property type="match status" value="1"/>
</dbReference>
<reference evidence="3 4" key="1">
    <citation type="journal article" date="2013" name="Curr. Biol.">
        <title>The Genome of the Foraminiferan Reticulomyxa filosa.</title>
        <authorList>
            <person name="Glockner G."/>
            <person name="Hulsmann N."/>
            <person name="Schleicher M."/>
            <person name="Noegel A.A."/>
            <person name="Eichinger L."/>
            <person name="Gallinger C."/>
            <person name="Pawlowski J."/>
            <person name="Sierra R."/>
            <person name="Euteneuer U."/>
            <person name="Pillet L."/>
            <person name="Moustafa A."/>
            <person name="Platzer M."/>
            <person name="Groth M."/>
            <person name="Szafranski K."/>
            <person name="Schliwa M."/>
        </authorList>
    </citation>
    <scope>NUCLEOTIDE SEQUENCE [LARGE SCALE GENOMIC DNA]</scope>
</reference>
<evidence type="ECO:0000256" key="1">
    <source>
        <dbReference type="SAM" id="MobiDB-lite"/>
    </source>
</evidence>
<feature type="non-terminal residue" evidence="3">
    <location>
        <position position="231"/>
    </location>
</feature>
<evidence type="ECO:0000259" key="2">
    <source>
        <dbReference type="PROSITE" id="PS50021"/>
    </source>
</evidence>
<accession>X6M0A1</accession>
<dbReference type="InterPro" id="IPR036872">
    <property type="entry name" value="CH_dom_sf"/>
</dbReference>
<proteinExistence type="predicted"/>
<dbReference type="EMBL" id="ASPP01026267">
    <property type="protein sequence ID" value="ETO07314.1"/>
    <property type="molecule type" value="Genomic_DNA"/>
</dbReference>
<dbReference type="SMART" id="SM00033">
    <property type="entry name" value="CH"/>
    <property type="match status" value="1"/>
</dbReference>
<comment type="caution">
    <text evidence="3">The sequence shown here is derived from an EMBL/GenBank/DDBJ whole genome shotgun (WGS) entry which is preliminary data.</text>
</comment>
<keyword evidence="4" id="KW-1185">Reference proteome</keyword>
<dbReference type="Proteomes" id="UP000023152">
    <property type="component" value="Unassembled WGS sequence"/>
</dbReference>
<feature type="region of interest" description="Disordered" evidence="1">
    <location>
        <begin position="187"/>
        <end position="231"/>
    </location>
</feature>
<evidence type="ECO:0000313" key="4">
    <source>
        <dbReference type="Proteomes" id="UP000023152"/>
    </source>
</evidence>
<dbReference type="SUPFAM" id="SSF47576">
    <property type="entry name" value="Calponin-homology domain, CH-domain"/>
    <property type="match status" value="1"/>
</dbReference>